<organism evidence="4 5">
    <name type="scientific">Actinoalloteichus hoggarensis</name>
    <dbReference type="NCBI Taxonomy" id="1470176"/>
    <lineage>
        <taxon>Bacteria</taxon>
        <taxon>Bacillati</taxon>
        <taxon>Actinomycetota</taxon>
        <taxon>Actinomycetes</taxon>
        <taxon>Pseudonocardiales</taxon>
        <taxon>Pseudonocardiaceae</taxon>
        <taxon>Actinoalloteichus</taxon>
    </lineage>
</organism>
<evidence type="ECO:0000313" key="4">
    <source>
        <dbReference type="EMBL" id="ASO19591.1"/>
    </source>
</evidence>
<keyword evidence="3 4" id="KW-0808">Transferase</keyword>
<dbReference type="AlphaFoldDB" id="A0A221W1X4"/>
<proteinExistence type="inferred from homology"/>
<evidence type="ECO:0000313" key="5">
    <source>
        <dbReference type="Proteomes" id="UP000204221"/>
    </source>
</evidence>
<protein>
    <submittedName>
        <fullName evidence="4">Glycosyl transferase family 2</fullName>
    </submittedName>
</protein>
<dbReference type="OrthoDB" id="9787979at2"/>
<comment type="similarity">
    <text evidence="1">Belongs to the glycosyltransferase 2 family.</text>
</comment>
<reference evidence="4 5" key="1">
    <citation type="submission" date="2017-07" db="EMBL/GenBank/DDBJ databases">
        <title>Complete genome sequence of Actinoalloteichus hoggarensis DSM 45943, type strain of Actinoalloteichus hoggarensis.</title>
        <authorList>
            <person name="Ruckert C."/>
            <person name="Nouioui I."/>
            <person name="Willmese J."/>
            <person name="van Wezel G."/>
            <person name="Klenk H.-P."/>
            <person name="Kalinowski J."/>
            <person name="Zotchev S.B."/>
        </authorList>
    </citation>
    <scope>NUCLEOTIDE SEQUENCE [LARGE SCALE GENOMIC DNA]</scope>
    <source>
        <strain evidence="4 5">DSM 45943</strain>
    </source>
</reference>
<name>A0A221W1X4_9PSEU</name>
<dbReference type="SUPFAM" id="SSF53448">
    <property type="entry name" value="Nucleotide-diphospho-sugar transferases"/>
    <property type="match status" value="1"/>
</dbReference>
<evidence type="ECO:0000256" key="3">
    <source>
        <dbReference type="ARBA" id="ARBA00022679"/>
    </source>
</evidence>
<dbReference type="PANTHER" id="PTHR43685:SF5">
    <property type="entry name" value="GLYCOSYLTRANSFERASE EPSE-RELATED"/>
    <property type="match status" value="1"/>
</dbReference>
<sequence>MSTPRTTVVIATRNRAAELHRTLTRVRALRPAPPIIVVDNASSDDTAARAAGVAGVRVIRLRRNLGAAARNLGVAGAVTPFVAFADDDSWWAEDALPVAERLLTAHPRVALLAGRTLVGPTDADDPVNRQLADSPLGQAPDLPGPSILGFLACAAIVRRQAFLEVGGFSRLLHFGAEERLLAVDLAARGWALCYAEQVRAHHHPSSTRPPPAWRVRIERRNNALIDWLRRPWRRCLAETGGLLWAAPRDGESRRVAAGVLRRLPAALVRRSRLPPEIERQARTLEHSDGEEPSP</sequence>
<dbReference type="EMBL" id="CP022521">
    <property type="protein sequence ID" value="ASO19591.1"/>
    <property type="molecule type" value="Genomic_DNA"/>
</dbReference>
<dbReference type="Gene3D" id="3.90.550.10">
    <property type="entry name" value="Spore Coat Polysaccharide Biosynthesis Protein SpsA, Chain A"/>
    <property type="match status" value="1"/>
</dbReference>
<evidence type="ECO:0000256" key="1">
    <source>
        <dbReference type="ARBA" id="ARBA00006739"/>
    </source>
</evidence>
<gene>
    <name evidence="4" type="ORF">AHOG_09735</name>
</gene>
<dbReference type="InterPro" id="IPR029044">
    <property type="entry name" value="Nucleotide-diphossugar_trans"/>
</dbReference>
<evidence type="ECO:0000256" key="2">
    <source>
        <dbReference type="ARBA" id="ARBA00022676"/>
    </source>
</evidence>
<dbReference type="GO" id="GO:0016757">
    <property type="term" value="F:glycosyltransferase activity"/>
    <property type="evidence" value="ECO:0007669"/>
    <property type="project" value="UniProtKB-KW"/>
</dbReference>
<dbReference type="PANTHER" id="PTHR43685">
    <property type="entry name" value="GLYCOSYLTRANSFERASE"/>
    <property type="match status" value="1"/>
</dbReference>
<keyword evidence="2" id="KW-0328">Glycosyltransferase</keyword>
<dbReference type="Proteomes" id="UP000204221">
    <property type="component" value="Chromosome"/>
</dbReference>
<dbReference type="InterPro" id="IPR050834">
    <property type="entry name" value="Glycosyltransf_2"/>
</dbReference>
<keyword evidence="5" id="KW-1185">Reference proteome</keyword>
<dbReference type="RefSeq" id="WP_093941071.1">
    <property type="nucleotide sequence ID" value="NZ_CP022521.1"/>
</dbReference>
<accession>A0A221W1X4</accession>
<dbReference type="KEGG" id="ahg:AHOG_09735"/>
<dbReference type="Pfam" id="PF00535">
    <property type="entry name" value="Glycos_transf_2"/>
    <property type="match status" value="1"/>
</dbReference>
<dbReference type="InterPro" id="IPR001173">
    <property type="entry name" value="Glyco_trans_2-like"/>
</dbReference>